<keyword evidence="7" id="KW-1185">Reference proteome</keyword>
<dbReference type="OrthoDB" id="10249697at2759"/>
<dbReference type="Proteomes" id="UP000692954">
    <property type="component" value="Unassembled WGS sequence"/>
</dbReference>
<dbReference type="GO" id="GO:0005737">
    <property type="term" value="C:cytoplasm"/>
    <property type="evidence" value="ECO:0007669"/>
    <property type="project" value="TreeGrafter"/>
</dbReference>
<sequence>MNFGDDEIWVTHPKFVCLIAKFDNQENKLLITKQGILQIDKEIREEYIDDKSNIKVDPLSKQGVNDLLLLNELNEFNCLHGIRMRYSKKSIYTQVGTPILVAINPYQYVPEFYDQKMVTFYKKEMGRMNQISKDILQQKLRDIDPHLYKVAQMSLDQLFEETTKTNLRICSMIISGESGSGKTESTKIILKYLAAEQPGSKSKAPSIEQQVFASNPLLEAFGNAKTARNDNSSRFGKFIHLYFNPVTKRITNAKIDNYLLEKSRVVKLSQVERNYHIFYQLIAAQIPDLKLGQAKQYHYLKQGDLKFVKNELEEFKETSECMDKMNFTPQEKQYIFQILAGILHLGNMSIQGDANKSFIIEDFSLKASCQLLGLDSDDMTKIICKVQTLMGKEIIMKENSIDSACSARDTLAKHIYEKLFNWLIERVNSQLQAFGSKLNQQIQSQYMIGILDIFGFEIFTDEQGIQTNSFEQLNINFTNEKLQQHFNSHMLETEQSEYNIEKITWNHIKFPDNKQIIDVIENSTLSIYKLLIDQTIAPKGNDREFSNSFKKLPRDCVFNVQDLLAQDSNIKVDKKHKTAKFDWFGIKHFAGCVIYNVYGFIDKNKDTINQEVHQVLPTSKNPIIREIWKSHQITNPNIKQNNVITRFQNSLQELLEVLNKSLPKYIRCIKPNNTKTAFEFDAQEVRRQMRCAGLLEAIQIRKAGYEIRLNHLDFMKKYRYLIKGKPSNINQMIILLNQNQKVKEKIQKELELKNVQIGTTKIFMKEGLRDFLDQMLIEFRMQFIIKIQKASKKYIYKKTIFQKLKILLKRHQKLQRSCKWYAFKFILQKRITNRLILNSFIFTIQKYERKIIQSFAFSKLNQYAIFLIKRDVELKRQQQELEKELQIENSGEINKSVIISSKFVEDESSINISQPLQTSVKVFTKPEMVSNSNSIDMFKKALQDTQQKLKLEQQKRRDLENQVEKLQNDLLQFESSGRETLNPSTFGQLEDIFTLQKITEEKQILEVQVEQLQFEKKKIEKNSFDQIQNLGLQLAHAQQCIKEMEHNNEVLTQDYLNEVKAKEEIEEKLKDEWNQERRLLLRELEDSKKALQNQTKIAQKDISRIKMEYDREKLKVVELESEVKKFQQLSELYKSQLEQNDSHNSDNKGNEHELQMKDLQLRDLQVEIQKRDQIISQLNNQIKEQQSKSLAQSQTISQINDNSEITQELNEKIISLSATLAKRELEQNRNKKLISVMNNLIKLKIIEVNALHKHFNIFHEQQKQDIYKPISQIMEKEKLLMKQIEDLIKQNNKEQAEQTENQQKIG</sequence>
<dbReference type="PROSITE" id="PS51456">
    <property type="entry name" value="MYOSIN_MOTOR"/>
    <property type="match status" value="1"/>
</dbReference>
<dbReference type="EMBL" id="CAJJDN010000033">
    <property type="protein sequence ID" value="CAD8075420.1"/>
    <property type="molecule type" value="Genomic_DNA"/>
</dbReference>
<keyword evidence="4" id="KW-0175">Coiled coil</keyword>
<keyword evidence="1 3" id="KW-0547">Nucleotide-binding</keyword>
<accession>A0A8S1M557</accession>
<protein>
    <recommendedName>
        <fullName evidence="5">Myosin motor domain-containing protein</fullName>
    </recommendedName>
</protein>
<organism evidence="6 7">
    <name type="scientific">Paramecium sonneborni</name>
    <dbReference type="NCBI Taxonomy" id="65129"/>
    <lineage>
        <taxon>Eukaryota</taxon>
        <taxon>Sar</taxon>
        <taxon>Alveolata</taxon>
        <taxon>Ciliophora</taxon>
        <taxon>Intramacronucleata</taxon>
        <taxon>Oligohymenophorea</taxon>
        <taxon>Peniculida</taxon>
        <taxon>Parameciidae</taxon>
        <taxon>Paramecium</taxon>
    </lineage>
</organism>
<dbReference type="PANTHER" id="PTHR13140">
    <property type="entry name" value="MYOSIN"/>
    <property type="match status" value="1"/>
</dbReference>
<reference evidence="6" key="1">
    <citation type="submission" date="2021-01" db="EMBL/GenBank/DDBJ databases">
        <authorList>
            <consortium name="Genoscope - CEA"/>
            <person name="William W."/>
        </authorList>
    </citation>
    <scope>NUCLEOTIDE SEQUENCE</scope>
</reference>
<comment type="caution">
    <text evidence="6">The sequence shown here is derived from an EMBL/GenBank/DDBJ whole genome shotgun (WGS) entry which is preliminary data.</text>
</comment>
<gene>
    <name evidence="6" type="ORF">PSON_ATCC_30995.1.T0330221</name>
</gene>
<feature type="coiled-coil region" evidence="4">
    <location>
        <begin position="1274"/>
        <end position="1304"/>
    </location>
</feature>
<keyword evidence="3" id="KW-0505">Motor protein</keyword>
<evidence type="ECO:0000256" key="3">
    <source>
        <dbReference type="PROSITE-ProRule" id="PRU00782"/>
    </source>
</evidence>
<dbReference type="CDD" id="cd00124">
    <property type="entry name" value="MYSc"/>
    <property type="match status" value="1"/>
</dbReference>
<dbReference type="GO" id="GO:0005524">
    <property type="term" value="F:ATP binding"/>
    <property type="evidence" value="ECO:0007669"/>
    <property type="project" value="UniProtKB-UniRule"/>
</dbReference>
<dbReference type="GO" id="GO:0016459">
    <property type="term" value="C:myosin complex"/>
    <property type="evidence" value="ECO:0007669"/>
    <property type="project" value="UniProtKB-KW"/>
</dbReference>
<dbReference type="GO" id="GO:0016020">
    <property type="term" value="C:membrane"/>
    <property type="evidence" value="ECO:0007669"/>
    <property type="project" value="TreeGrafter"/>
</dbReference>
<dbReference type="InterPro" id="IPR001609">
    <property type="entry name" value="Myosin_head_motor_dom-like"/>
</dbReference>
<dbReference type="SMART" id="SM00242">
    <property type="entry name" value="MYSc"/>
    <property type="match status" value="1"/>
</dbReference>
<evidence type="ECO:0000313" key="6">
    <source>
        <dbReference type="EMBL" id="CAD8075420.1"/>
    </source>
</evidence>
<name>A0A8S1M557_9CILI</name>
<dbReference type="Pfam" id="PF00063">
    <property type="entry name" value="Myosin_head"/>
    <property type="match status" value="1"/>
</dbReference>
<dbReference type="GO" id="GO:0000146">
    <property type="term" value="F:microfilament motor activity"/>
    <property type="evidence" value="ECO:0007669"/>
    <property type="project" value="TreeGrafter"/>
</dbReference>
<keyword evidence="2 3" id="KW-0067">ATP-binding</keyword>
<proteinExistence type="inferred from homology"/>
<keyword evidence="3" id="KW-0518">Myosin</keyword>
<feature type="domain" description="Myosin motor" evidence="5">
    <location>
        <begin position="62"/>
        <end position="781"/>
    </location>
</feature>
<dbReference type="GO" id="GO:0051015">
    <property type="term" value="F:actin filament binding"/>
    <property type="evidence" value="ECO:0007669"/>
    <property type="project" value="TreeGrafter"/>
</dbReference>
<evidence type="ECO:0000313" key="7">
    <source>
        <dbReference type="Proteomes" id="UP000692954"/>
    </source>
</evidence>
<keyword evidence="3" id="KW-0009">Actin-binding</keyword>
<comment type="similarity">
    <text evidence="3">Belongs to the TRAFAC class myosin-kinesin ATPase superfamily. Myosin family.</text>
</comment>
<dbReference type="GO" id="GO:0007015">
    <property type="term" value="P:actin filament organization"/>
    <property type="evidence" value="ECO:0007669"/>
    <property type="project" value="TreeGrafter"/>
</dbReference>
<dbReference type="PANTHER" id="PTHR13140:SF706">
    <property type="entry name" value="DILUTE CLASS UNCONVENTIONAL MYOSIN, ISOFORM C"/>
    <property type="match status" value="1"/>
</dbReference>
<feature type="coiled-coil region" evidence="4">
    <location>
        <begin position="1161"/>
        <end position="1188"/>
    </location>
</feature>
<evidence type="ECO:0000259" key="5">
    <source>
        <dbReference type="PROSITE" id="PS51456"/>
    </source>
</evidence>
<evidence type="ECO:0000256" key="1">
    <source>
        <dbReference type="ARBA" id="ARBA00022741"/>
    </source>
</evidence>
<evidence type="ECO:0000256" key="4">
    <source>
        <dbReference type="SAM" id="Coils"/>
    </source>
</evidence>
<evidence type="ECO:0000256" key="2">
    <source>
        <dbReference type="ARBA" id="ARBA00022840"/>
    </source>
</evidence>
<feature type="binding site" evidence="3">
    <location>
        <begin position="176"/>
        <end position="183"/>
    </location>
    <ligand>
        <name>ATP</name>
        <dbReference type="ChEBI" id="CHEBI:30616"/>
    </ligand>
</feature>
<feature type="coiled-coil region" evidence="4">
    <location>
        <begin position="935"/>
        <end position="1136"/>
    </location>
</feature>
<feature type="region of interest" description="Actin-binding" evidence="3">
    <location>
        <begin position="651"/>
        <end position="673"/>
    </location>
</feature>